<dbReference type="PANTHER" id="PTHR40465">
    <property type="entry name" value="CHROMOSOME 1, WHOLE GENOME SHOTGUN SEQUENCE"/>
    <property type="match status" value="1"/>
</dbReference>
<dbReference type="InterPro" id="IPR045339">
    <property type="entry name" value="DUF6534"/>
</dbReference>
<evidence type="ECO:0000313" key="4">
    <source>
        <dbReference type="Proteomes" id="UP001215280"/>
    </source>
</evidence>
<feature type="transmembrane region" description="Helical" evidence="1">
    <location>
        <begin position="6"/>
        <end position="24"/>
    </location>
</feature>
<reference evidence="3" key="1">
    <citation type="submission" date="2023-03" db="EMBL/GenBank/DDBJ databases">
        <title>Massive genome expansion in bonnet fungi (Mycena s.s.) driven by repeated elements and novel gene families across ecological guilds.</title>
        <authorList>
            <consortium name="Lawrence Berkeley National Laboratory"/>
            <person name="Harder C.B."/>
            <person name="Miyauchi S."/>
            <person name="Viragh M."/>
            <person name="Kuo A."/>
            <person name="Thoen E."/>
            <person name="Andreopoulos B."/>
            <person name="Lu D."/>
            <person name="Skrede I."/>
            <person name="Drula E."/>
            <person name="Henrissat B."/>
            <person name="Morin E."/>
            <person name="Kohler A."/>
            <person name="Barry K."/>
            <person name="LaButti K."/>
            <person name="Morin E."/>
            <person name="Salamov A."/>
            <person name="Lipzen A."/>
            <person name="Mereny Z."/>
            <person name="Hegedus B."/>
            <person name="Baldrian P."/>
            <person name="Stursova M."/>
            <person name="Weitz H."/>
            <person name="Taylor A."/>
            <person name="Grigoriev I.V."/>
            <person name="Nagy L.G."/>
            <person name="Martin F."/>
            <person name="Kauserud H."/>
        </authorList>
    </citation>
    <scope>NUCLEOTIDE SEQUENCE</scope>
    <source>
        <strain evidence="3">CBHHK188m</strain>
    </source>
</reference>
<accession>A0AAD7MQQ8</accession>
<dbReference type="Pfam" id="PF20152">
    <property type="entry name" value="DUF6534"/>
    <property type="match status" value="1"/>
</dbReference>
<sequence length="329" mass="36706">MGTYDLTLGCLLFASWANMVLFTLELTQIYQYFTRYPRDAWFNQASVIVALLSDFTTVFACLSACYLYMVTHWGTESYLLTQPWCAAVYVVGTSISAAVIQLWLARMVWNLTKQWYWLPIISVCILVGLTGAGATAGLIVIDSSYSAREGLVKWITLWLSACSAADTIVTTVLVIKFNTIKTTFTDTKSLIRRLSIAAVRNGSITTIMTVITLVVFRLQPETNSAVMIEMTIGRVYTLSMLSNLNNRATLLGDSQTSGSNRKTTDNPNSTIVRIQQDVETHYHTDADAIQMGDLEYGAQKTREISSNDRHSDVNLVVKVQDDKPYDKGF</sequence>
<evidence type="ECO:0000259" key="2">
    <source>
        <dbReference type="Pfam" id="PF20152"/>
    </source>
</evidence>
<gene>
    <name evidence="3" type="ORF">DFH07DRAFT_850779</name>
</gene>
<dbReference type="EMBL" id="JARJLG010000202">
    <property type="protein sequence ID" value="KAJ7728806.1"/>
    <property type="molecule type" value="Genomic_DNA"/>
</dbReference>
<dbReference type="Proteomes" id="UP001215280">
    <property type="component" value="Unassembled WGS sequence"/>
</dbReference>
<dbReference type="AlphaFoldDB" id="A0AAD7MQQ8"/>
<comment type="caution">
    <text evidence="3">The sequence shown here is derived from an EMBL/GenBank/DDBJ whole genome shotgun (WGS) entry which is preliminary data.</text>
</comment>
<feature type="transmembrane region" description="Helical" evidence="1">
    <location>
        <begin position="81"/>
        <end position="104"/>
    </location>
</feature>
<organism evidence="3 4">
    <name type="scientific">Mycena maculata</name>
    <dbReference type="NCBI Taxonomy" id="230809"/>
    <lineage>
        <taxon>Eukaryota</taxon>
        <taxon>Fungi</taxon>
        <taxon>Dikarya</taxon>
        <taxon>Basidiomycota</taxon>
        <taxon>Agaricomycotina</taxon>
        <taxon>Agaricomycetes</taxon>
        <taxon>Agaricomycetidae</taxon>
        <taxon>Agaricales</taxon>
        <taxon>Marasmiineae</taxon>
        <taxon>Mycenaceae</taxon>
        <taxon>Mycena</taxon>
    </lineage>
</organism>
<keyword evidence="1" id="KW-0472">Membrane</keyword>
<dbReference type="PANTHER" id="PTHR40465:SF1">
    <property type="entry name" value="DUF6534 DOMAIN-CONTAINING PROTEIN"/>
    <property type="match status" value="1"/>
</dbReference>
<protein>
    <recommendedName>
        <fullName evidence="2">DUF6534 domain-containing protein</fullName>
    </recommendedName>
</protein>
<feature type="transmembrane region" description="Helical" evidence="1">
    <location>
        <begin position="196"/>
        <end position="216"/>
    </location>
</feature>
<evidence type="ECO:0000313" key="3">
    <source>
        <dbReference type="EMBL" id="KAJ7728806.1"/>
    </source>
</evidence>
<keyword evidence="4" id="KW-1185">Reference proteome</keyword>
<name>A0AAD7MQQ8_9AGAR</name>
<proteinExistence type="predicted"/>
<keyword evidence="1" id="KW-1133">Transmembrane helix</keyword>
<feature type="transmembrane region" description="Helical" evidence="1">
    <location>
        <begin position="45"/>
        <end position="69"/>
    </location>
</feature>
<evidence type="ECO:0000256" key="1">
    <source>
        <dbReference type="SAM" id="Phobius"/>
    </source>
</evidence>
<feature type="transmembrane region" description="Helical" evidence="1">
    <location>
        <begin position="153"/>
        <end position="175"/>
    </location>
</feature>
<keyword evidence="1" id="KW-0812">Transmembrane</keyword>
<feature type="domain" description="DUF6534" evidence="2">
    <location>
        <begin position="164"/>
        <end position="248"/>
    </location>
</feature>
<feature type="transmembrane region" description="Helical" evidence="1">
    <location>
        <begin position="116"/>
        <end position="141"/>
    </location>
</feature>